<comment type="caution">
    <text evidence="3">The sequence shown here is derived from an EMBL/GenBank/DDBJ whole genome shotgun (WGS) entry which is preliminary data.</text>
</comment>
<dbReference type="GO" id="GO:0007165">
    <property type="term" value="P:signal transduction"/>
    <property type="evidence" value="ECO:0007669"/>
    <property type="project" value="InterPro"/>
</dbReference>
<evidence type="ECO:0000313" key="4">
    <source>
        <dbReference type="Proteomes" id="UP001237642"/>
    </source>
</evidence>
<dbReference type="Gene3D" id="3.40.50.10140">
    <property type="entry name" value="Toll/interleukin-1 receptor homology (TIR) domain"/>
    <property type="match status" value="1"/>
</dbReference>
<dbReference type="InterPro" id="IPR000157">
    <property type="entry name" value="TIR_dom"/>
</dbReference>
<sequence length="115" mass="13200">MDNENINLGDKIDETIKKAIKYSKSAIVILSDKFASSKHCLNELVLILERNTTSKYFVIPIFYYVETDDVNHQLGKFGDAFKQLKKQHNDDKIEKWRAALAQIGGILGKEIKEKK</sequence>
<keyword evidence="1" id="KW-0520">NAD</keyword>
<accession>A0AAD8HKK0</accession>
<evidence type="ECO:0000256" key="1">
    <source>
        <dbReference type="ARBA" id="ARBA00023027"/>
    </source>
</evidence>
<dbReference type="InterPro" id="IPR035897">
    <property type="entry name" value="Toll_tir_struct_dom_sf"/>
</dbReference>
<reference evidence="3" key="2">
    <citation type="submission" date="2023-05" db="EMBL/GenBank/DDBJ databases">
        <authorList>
            <person name="Schelkunov M.I."/>
        </authorList>
    </citation>
    <scope>NUCLEOTIDE SEQUENCE</scope>
    <source>
        <strain evidence="3">Hsosn_3</strain>
        <tissue evidence="3">Leaf</tissue>
    </source>
</reference>
<proteinExistence type="predicted"/>
<dbReference type="PANTHER" id="PTHR32009:SF106">
    <property type="entry name" value="TIR DOMAIN-CONTAINING PROTEIN"/>
    <property type="match status" value="1"/>
</dbReference>
<feature type="domain" description="TIR" evidence="2">
    <location>
        <begin position="1"/>
        <end position="115"/>
    </location>
</feature>
<dbReference type="AlphaFoldDB" id="A0AAD8HKK0"/>
<name>A0AAD8HKK0_9APIA</name>
<protein>
    <recommendedName>
        <fullName evidence="2">TIR domain-containing protein</fullName>
    </recommendedName>
</protein>
<reference evidence="3" key="1">
    <citation type="submission" date="2023-02" db="EMBL/GenBank/DDBJ databases">
        <title>Genome of toxic invasive species Heracleum sosnowskyi carries increased number of genes despite the absence of recent whole-genome duplications.</title>
        <authorList>
            <person name="Schelkunov M."/>
            <person name="Shtratnikova V."/>
            <person name="Makarenko M."/>
            <person name="Klepikova A."/>
            <person name="Omelchenko D."/>
            <person name="Novikova G."/>
            <person name="Obukhova E."/>
            <person name="Bogdanov V."/>
            <person name="Penin A."/>
            <person name="Logacheva M."/>
        </authorList>
    </citation>
    <scope>NUCLEOTIDE SEQUENCE</scope>
    <source>
        <strain evidence="3">Hsosn_3</strain>
        <tissue evidence="3">Leaf</tissue>
    </source>
</reference>
<dbReference type="Pfam" id="PF01582">
    <property type="entry name" value="TIR"/>
    <property type="match status" value="1"/>
</dbReference>
<evidence type="ECO:0000259" key="2">
    <source>
        <dbReference type="PROSITE" id="PS50104"/>
    </source>
</evidence>
<dbReference type="EMBL" id="JAUIZM010000008">
    <property type="protein sequence ID" value="KAK1368889.1"/>
    <property type="molecule type" value="Genomic_DNA"/>
</dbReference>
<dbReference type="SUPFAM" id="SSF52200">
    <property type="entry name" value="Toll/Interleukin receptor TIR domain"/>
    <property type="match status" value="1"/>
</dbReference>
<keyword evidence="4" id="KW-1185">Reference proteome</keyword>
<dbReference type="Proteomes" id="UP001237642">
    <property type="component" value="Unassembled WGS sequence"/>
</dbReference>
<evidence type="ECO:0000313" key="3">
    <source>
        <dbReference type="EMBL" id="KAK1368889.1"/>
    </source>
</evidence>
<gene>
    <name evidence="3" type="ORF">POM88_034981</name>
</gene>
<dbReference type="PANTHER" id="PTHR32009">
    <property type="entry name" value="TMV RESISTANCE PROTEIN N-LIKE"/>
    <property type="match status" value="1"/>
</dbReference>
<dbReference type="SMART" id="SM00255">
    <property type="entry name" value="TIR"/>
    <property type="match status" value="1"/>
</dbReference>
<dbReference type="PROSITE" id="PS50104">
    <property type="entry name" value="TIR"/>
    <property type="match status" value="1"/>
</dbReference>
<organism evidence="3 4">
    <name type="scientific">Heracleum sosnowskyi</name>
    <dbReference type="NCBI Taxonomy" id="360622"/>
    <lineage>
        <taxon>Eukaryota</taxon>
        <taxon>Viridiplantae</taxon>
        <taxon>Streptophyta</taxon>
        <taxon>Embryophyta</taxon>
        <taxon>Tracheophyta</taxon>
        <taxon>Spermatophyta</taxon>
        <taxon>Magnoliopsida</taxon>
        <taxon>eudicotyledons</taxon>
        <taxon>Gunneridae</taxon>
        <taxon>Pentapetalae</taxon>
        <taxon>asterids</taxon>
        <taxon>campanulids</taxon>
        <taxon>Apiales</taxon>
        <taxon>Apiaceae</taxon>
        <taxon>Apioideae</taxon>
        <taxon>apioid superclade</taxon>
        <taxon>Tordylieae</taxon>
        <taxon>Tordyliinae</taxon>
        <taxon>Heracleum</taxon>
    </lineage>
</organism>